<dbReference type="CDD" id="cd06533">
    <property type="entry name" value="Glyco_transf_WecG_TagA"/>
    <property type="match status" value="1"/>
</dbReference>
<protein>
    <submittedName>
        <fullName evidence="3">GumM protein</fullName>
    </submittedName>
</protein>
<dbReference type="Pfam" id="PF03808">
    <property type="entry name" value="Glyco_tran_WecG"/>
    <property type="match status" value="1"/>
</dbReference>
<dbReference type="Proteomes" id="UP000515317">
    <property type="component" value="Chromosome"/>
</dbReference>
<keyword evidence="2" id="KW-0808">Transferase</keyword>
<keyword evidence="4" id="KW-1185">Reference proteome</keyword>
<name>A0A6S6QQT3_9HYPH</name>
<accession>A0A6S6QQT3</accession>
<proteinExistence type="predicted"/>
<dbReference type="InterPro" id="IPR004629">
    <property type="entry name" value="WecG_TagA_CpsF"/>
</dbReference>
<dbReference type="NCBIfam" id="TIGR00696">
    <property type="entry name" value="wecG_tagA_cpsF"/>
    <property type="match status" value="1"/>
</dbReference>
<dbReference type="KEGG" id="tso:IZ6_26610"/>
<dbReference type="PANTHER" id="PTHR34136">
    <property type="match status" value="1"/>
</dbReference>
<dbReference type="GO" id="GO:0016758">
    <property type="term" value="F:hexosyltransferase activity"/>
    <property type="evidence" value="ECO:0007669"/>
    <property type="project" value="TreeGrafter"/>
</dbReference>
<dbReference type="PANTHER" id="PTHR34136:SF1">
    <property type="entry name" value="UDP-N-ACETYL-D-MANNOSAMINURONIC ACID TRANSFERASE"/>
    <property type="match status" value="1"/>
</dbReference>
<dbReference type="RefSeq" id="WP_222875542.1">
    <property type="nucleotide sequence ID" value="NZ_AP023361.1"/>
</dbReference>
<keyword evidence="1" id="KW-0328">Glycosyltransferase</keyword>
<dbReference type="EMBL" id="AP023361">
    <property type="protein sequence ID" value="BCJ91926.1"/>
    <property type="molecule type" value="Genomic_DNA"/>
</dbReference>
<organism evidence="3 4">
    <name type="scientific">Terrihabitans soli</name>
    <dbReference type="NCBI Taxonomy" id="708113"/>
    <lineage>
        <taxon>Bacteria</taxon>
        <taxon>Pseudomonadati</taxon>
        <taxon>Pseudomonadota</taxon>
        <taxon>Alphaproteobacteria</taxon>
        <taxon>Hyphomicrobiales</taxon>
        <taxon>Terrihabitans</taxon>
    </lineage>
</organism>
<gene>
    <name evidence="3" type="primary">gumM</name>
    <name evidence="3" type="ORF">IZ6_26610</name>
</gene>
<sequence>MAARRQLAGFLVSDTRADALTRLLQRRLRRHEQTLLFFANHHFVVECQHLREDMQNTPSIIVNDGIAMNAASLLLFGRRFRENLNGTDFTPRFLKALARPANVYLFGSEAQVVAEAGELFGALPHVNVVGTCDGFSYAADERDLVADINRSGADIVLVGLGNPRQEEWVLRHAAQLDAKLIVCIGALFEWATGHKRRAPAAIRKCGMEWAYRICLEPKRLTRRYTVGAVAFFVVVARDRLFPIRTAPA</sequence>
<evidence type="ECO:0000256" key="2">
    <source>
        <dbReference type="ARBA" id="ARBA00022679"/>
    </source>
</evidence>
<evidence type="ECO:0000313" key="4">
    <source>
        <dbReference type="Proteomes" id="UP000515317"/>
    </source>
</evidence>
<dbReference type="AlphaFoldDB" id="A0A6S6QQT3"/>
<evidence type="ECO:0000313" key="3">
    <source>
        <dbReference type="EMBL" id="BCJ91926.1"/>
    </source>
</evidence>
<reference evidence="3 4" key="1">
    <citation type="submission" date="2020-08" db="EMBL/GenBank/DDBJ databases">
        <title>Genome sequence of Rhizobiales bacterium strain IZ6.</title>
        <authorList>
            <person name="Nakai R."/>
            <person name="Naganuma T."/>
        </authorList>
    </citation>
    <scope>NUCLEOTIDE SEQUENCE [LARGE SCALE GENOMIC DNA]</scope>
    <source>
        <strain evidence="3 4">IZ6</strain>
    </source>
</reference>
<evidence type="ECO:0000256" key="1">
    <source>
        <dbReference type="ARBA" id="ARBA00022676"/>
    </source>
</evidence>